<dbReference type="SUPFAM" id="SSF54593">
    <property type="entry name" value="Glyoxalase/Bleomycin resistance protein/Dihydroxybiphenyl dioxygenase"/>
    <property type="match status" value="1"/>
</dbReference>
<gene>
    <name evidence="2" type="ORF">C7378_0973</name>
</gene>
<dbReference type="InterPro" id="IPR029068">
    <property type="entry name" value="Glyas_Bleomycin-R_OHBP_Dase"/>
</dbReference>
<proteinExistence type="predicted"/>
<dbReference type="AlphaFoldDB" id="A0A4R1LGX3"/>
<dbReference type="OrthoDB" id="9795306at2"/>
<dbReference type="Proteomes" id="UP000295210">
    <property type="component" value="Unassembled WGS sequence"/>
</dbReference>
<reference evidence="2 3" key="1">
    <citation type="submission" date="2019-03" db="EMBL/GenBank/DDBJ databases">
        <title>Genomic Encyclopedia of Type Strains, Phase IV (KMG-IV): sequencing the most valuable type-strain genomes for metagenomic binning, comparative biology and taxonomic classification.</title>
        <authorList>
            <person name="Goeker M."/>
        </authorList>
    </citation>
    <scope>NUCLEOTIDE SEQUENCE [LARGE SCALE GENOMIC DNA]</scope>
    <source>
        <strain evidence="2 3">DSM 103428</strain>
    </source>
</reference>
<dbReference type="InterPro" id="IPR004360">
    <property type="entry name" value="Glyas_Fos-R_dOase_dom"/>
</dbReference>
<sequence>MAAVPFVPSGYHTVQPYLVVRGAGEAIEFYKKAFGANERMRMAQKDGRIAHAEIEIDGSVVMMADESPEMDAYSPKHYGGSSVSLMCYVEDCDGAYNRALAAGATSVREPADQFYGDRMAGVLDPFGYHWFLSTHVKDVSVEEMQAHMGAE</sequence>
<keyword evidence="3" id="KW-1185">Reference proteome</keyword>
<accession>A0A4R1LGX3</accession>
<evidence type="ECO:0000259" key="1">
    <source>
        <dbReference type="PROSITE" id="PS51819"/>
    </source>
</evidence>
<evidence type="ECO:0000313" key="3">
    <source>
        <dbReference type="Proteomes" id="UP000295210"/>
    </source>
</evidence>
<organism evidence="2 3">
    <name type="scientific">Acidipila rosea</name>
    <dbReference type="NCBI Taxonomy" id="768535"/>
    <lineage>
        <taxon>Bacteria</taxon>
        <taxon>Pseudomonadati</taxon>
        <taxon>Acidobacteriota</taxon>
        <taxon>Terriglobia</taxon>
        <taxon>Terriglobales</taxon>
        <taxon>Acidobacteriaceae</taxon>
        <taxon>Acidipila</taxon>
    </lineage>
</organism>
<name>A0A4R1LGX3_9BACT</name>
<dbReference type="Pfam" id="PF00903">
    <property type="entry name" value="Glyoxalase"/>
    <property type="match status" value="1"/>
</dbReference>
<evidence type="ECO:0000313" key="2">
    <source>
        <dbReference type="EMBL" id="TCK75969.1"/>
    </source>
</evidence>
<dbReference type="RefSeq" id="WP_131992403.1">
    <property type="nucleotide sequence ID" value="NZ_SMGK01000001.1"/>
</dbReference>
<dbReference type="CDD" id="cd07246">
    <property type="entry name" value="VOC_like"/>
    <property type="match status" value="1"/>
</dbReference>
<dbReference type="PANTHER" id="PTHR34109">
    <property type="entry name" value="BNAUNNG04460D PROTEIN-RELATED"/>
    <property type="match status" value="1"/>
</dbReference>
<dbReference type="EMBL" id="SMGK01000001">
    <property type="protein sequence ID" value="TCK75969.1"/>
    <property type="molecule type" value="Genomic_DNA"/>
</dbReference>
<dbReference type="Gene3D" id="3.30.720.110">
    <property type="match status" value="1"/>
</dbReference>
<comment type="caution">
    <text evidence="2">The sequence shown here is derived from an EMBL/GenBank/DDBJ whole genome shotgun (WGS) entry which is preliminary data.</text>
</comment>
<dbReference type="Gene3D" id="3.30.720.120">
    <property type="match status" value="1"/>
</dbReference>
<protein>
    <submittedName>
        <fullName evidence="2">PhnB protein</fullName>
    </submittedName>
</protein>
<dbReference type="InterPro" id="IPR037523">
    <property type="entry name" value="VOC_core"/>
</dbReference>
<feature type="domain" description="VOC" evidence="1">
    <location>
        <begin position="10"/>
        <end position="135"/>
    </location>
</feature>
<dbReference type="PROSITE" id="PS51819">
    <property type="entry name" value="VOC"/>
    <property type="match status" value="1"/>
</dbReference>
<dbReference type="PANTHER" id="PTHR34109:SF1">
    <property type="entry name" value="VOC DOMAIN-CONTAINING PROTEIN"/>
    <property type="match status" value="1"/>
</dbReference>